<dbReference type="AlphaFoldDB" id="A0A3P1SWW4"/>
<sequence>MESDISEENTCAGKPIKAAMIPFSGDFLHGCKKFAELARSSENEQDIRIFNSSSIINAACFLEARINEEISIGVLCYGFEEDSPESKEWSTIQNLQKKLTVQEKWDLVSLRTNGALWDKGREPFQSFEIISSLRNELVHFKGEFLGKDEAPNKKIAGLMKSFGVSSSATWIEDDCSSWVSDLLNSKELSVWVKNSISNFEQSYYDLRNPKT</sequence>
<dbReference type="OrthoDB" id="3696550at2"/>
<evidence type="ECO:0000313" key="2">
    <source>
        <dbReference type="Proteomes" id="UP000267535"/>
    </source>
</evidence>
<dbReference type="RefSeq" id="WP_124924806.1">
    <property type="nucleotide sequence ID" value="NZ_BMOH01000001.1"/>
</dbReference>
<gene>
    <name evidence="1" type="ORF">EHS89_04065</name>
</gene>
<reference evidence="1 2" key="1">
    <citation type="submission" date="2018-11" db="EMBL/GenBank/DDBJ databases">
        <title>The draft genome sequence of Amphritea balenae JAMM 1525T.</title>
        <authorList>
            <person name="Fang Z."/>
            <person name="Zhang Y."/>
            <person name="Han X."/>
        </authorList>
    </citation>
    <scope>NUCLEOTIDE SEQUENCE [LARGE SCALE GENOMIC DNA]</scope>
    <source>
        <strain evidence="1 2">JAMM 1525</strain>
    </source>
</reference>
<comment type="caution">
    <text evidence="1">The sequence shown here is derived from an EMBL/GenBank/DDBJ whole genome shotgun (WGS) entry which is preliminary data.</text>
</comment>
<dbReference type="Proteomes" id="UP000267535">
    <property type="component" value="Unassembled WGS sequence"/>
</dbReference>
<proteinExistence type="predicted"/>
<organism evidence="1 2">
    <name type="scientific">Amphritea balenae</name>
    <dbReference type="NCBI Taxonomy" id="452629"/>
    <lineage>
        <taxon>Bacteria</taxon>
        <taxon>Pseudomonadati</taxon>
        <taxon>Pseudomonadota</taxon>
        <taxon>Gammaproteobacteria</taxon>
        <taxon>Oceanospirillales</taxon>
        <taxon>Oceanospirillaceae</taxon>
        <taxon>Amphritea</taxon>
    </lineage>
</organism>
<evidence type="ECO:0000313" key="1">
    <source>
        <dbReference type="EMBL" id="RRD01732.1"/>
    </source>
</evidence>
<accession>A0A3P1SWW4</accession>
<protein>
    <submittedName>
        <fullName evidence="1">Uncharacterized protein</fullName>
    </submittedName>
</protein>
<dbReference type="EMBL" id="RQXV01000001">
    <property type="protein sequence ID" value="RRD01732.1"/>
    <property type="molecule type" value="Genomic_DNA"/>
</dbReference>
<keyword evidence="2" id="KW-1185">Reference proteome</keyword>
<name>A0A3P1SWW4_9GAMM</name>